<protein>
    <submittedName>
        <fullName evidence="1">Uncharacterized protein</fullName>
    </submittedName>
</protein>
<dbReference type="AlphaFoldDB" id="A0AAE1EG24"/>
<keyword evidence="2" id="KW-1185">Reference proteome</keyword>
<evidence type="ECO:0000313" key="2">
    <source>
        <dbReference type="Proteomes" id="UP001283361"/>
    </source>
</evidence>
<organism evidence="1 2">
    <name type="scientific">Elysia crispata</name>
    <name type="common">lettuce slug</name>
    <dbReference type="NCBI Taxonomy" id="231223"/>
    <lineage>
        <taxon>Eukaryota</taxon>
        <taxon>Metazoa</taxon>
        <taxon>Spiralia</taxon>
        <taxon>Lophotrochozoa</taxon>
        <taxon>Mollusca</taxon>
        <taxon>Gastropoda</taxon>
        <taxon>Heterobranchia</taxon>
        <taxon>Euthyneura</taxon>
        <taxon>Panpulmonata</taxon>
        <taxon>Sacoglossa</taxon>
        <taxon>Placobranchoidea</taxon>
        <taxon>Plakobranchidae</taxon>
        <taxon>Elysia</taxon>
    </lineage>
</organism>
<proteinExistence type="predicted"/>
<dbReference type="EMBL" id="JAWDGP010000077">
    <property type="protein sequence ID" value="KAK3803953.1"/>
    <property type="molecule type" value="Genomic_DNA"/>
</dbReference>
<sequence>MESKSQAGQMGGTEPKLTNLRAKKMLNAKGCDGCATTQLSQTDPVLFLPTVPSRRTKPIWMTDIPSFELPGQGELPPDRPVPLDQWSNPAGIRSSYSLPSDRRRVARRQDPIKSLEVLKLQKKRKEEFRKALINLIMQGKAEAPVGPIEAMEADVPTANMDPNLSSNEVDMFRYFYYIHNGVDVNEVTPLTPDVVHRILNLMPESLKKGHCAMIEKLVDEICDDFILNTKKSILDFVLRRGEVAKMPLTPVMQELNVIPQPWHGSVIANKRRILKSLRMVNPCITEATNIWFDEFARRDVLVKARRCFFSKHRDDASPSTEMLLLQAWRCRFSKFGEVAFPGAEMLLLRARRCCFSRRGDVASPSTEMLLLQARKCCFSGQSRRSCFSRRGNVSSPARRGEVASPSTERLLLQARRCCFSKYGEVASPARRGEVVFPVAEMLLLQARRACFSRRGNVASPGAERLLLQVRRGCFSSQARRSCFSRRGNVAAQGAERLLLQARRCCFSGQAWRSCFFRRGNVASPARRGEVAIPGAEMLLLQARRGCFSRRGEAAPPGAEILLPQARKCCFSNPYVRNFYRRN</sequence>
<accession>A0AAE1EG24</accession>
<dbReference type="Proteomes" id="UP001283361">
    <property type="component" value="Unassembled WGS sequence"/>
</dbReference>
<reference evidence="1" key="1">
    <citation type="journal article" date="2023" name="G3 (Bethesda)">
        <title>A reference genome for the long-term kleptoplast-retaining sea slug Elysia crispata morphotype clarki.</title>
        <authorList>
            <person name="Eastman K.E."/>
            <person name="Pendleton A.L."/>
            <person name="Shaikh M.A."/>
            <person name="Suttiyut T."/>
            <person name="Ogas R."/>
            <person name="Tomko P."/>
            <person name="Gavelis G."/>
            <person name="Widhalm J.R."/>
            <person name="Wisecaver J.H."/>
        </authorList>
    </citation>
    <scope>NUCLEOTIDE SEQUENCE</scope>
    <source>
        <strain evidence="1">ECLA1</strain>
    </source>
</reference>
<evidence type="ECO:0000313" key="1">
    <source>
        <dbReference type="EMBL" id="KAK3803953.1"/>
    </source>
</evidence>
<name>A0AAE1EG24_9GAST</name>
<comment type="caution">
    <text evidence="1">The sequence shown here is derived from an EMBL/GenBank/DDBJ whole genome shotgun (WGS) entry which is preliminary data.</text>
</comment>
<gene>
    <name evidence="1" type="ORF">RRG08_059816</name>
</gene>